<dbReference type="Pfam" id="PF21769">
    <property type="entry name" value="vRNAP_dom"/>
    <property type="match status" value="1"/>
</dbReference>
<feature type="domain" description="Virion DNA-directed RNA polymerase plug insertion" evidence="1">
    <location>
        <begin position="1515"/>
        <end position="1596"/>
    </location>
</feature>
<dbReference type="Pfam" id="PF21624">
    <property type="entry name" value="vRNAP_plug"/>
    <property type="match status" value="1"/>
</dbReference>
<evidence type="ECO:0000259" key="4">
    <source>
        <dbReference type="Pfam" id="PF21894"/>
    </source>
</evidence>
<evidence type="ECO:0000313" key="5">
    <source>
        <dbReference type="EMBL" id="QEG09290.1"/>
    </source>
</evidence>
<dbReference type="Pfam" id="PF21867">
    <property type="entry name" value="vRNAP_dom_2"/>
    <property type="match status" value="1"/>
</dbReference>
<dbReference type="Gene3D" id="1.20.140.110">
    <property type="match status" value="2"/>
</dbReference>
<feature type="domain" description="Virion DNA-directed RNA polymerase" evidence="3">
    <location>
        <begin position="1378"/>
        <end position="1498"/>
    </location>
</feature>
<gene>
    <name evidence="5" type="ORF">CPT_Pokken_072</name>
</gene>
<dbReference type="InterPro" id="IPR054062">
    <property type="entry name" value="vRNAP_dom2"/>
</dbReference>
<dbReference type="InterPro" id="IPR053805">
    <property type="entry name" value="N4_RNAP_helical"/>
</dbReference>
<dbReference type="SUPFAM" id="SSF55729">
    <property type="entry name" value="Acyl-CoA N-acyltransferases (Nat)"/>
    <property type="match status" value="1"/>
</dbReference>
<reference evidence="6" key="1">
    <citation type="submission" date="2019-06" db="EMBL/GenBank/DDBJ databases">
        <title>The complete genome of Stenotrophomonas phage Pokken.</title>
        <authorList>
            <person name="Hayden A."/>
            <person name="Martinez N."/>
            <person name="Moreland R."/>
            <person name="Liu M."/>
            <person name="Gonzalez C.F."/>
            <person name="Ramsey J."/>
        </authorList>
    </citation>
    <scope>NUCLEOTIDE SEQUENCE [LARGE SCALE GENOMIC DNA]</scope>
</reference>
<dbReference type="Pfam" id="PF21894">
    <property type="entry name" value="N4_RNAP_helical"/>
    <property type="match status" value="1"/>
</dbReference>
<feature type="domain" description="Virion DNA-directed RNA polymerase" evidence="2">
    <location>
        <begin position="1973"/>
        <end position="2117"/>
    </location>
</feature>
<dbReference type="EMBL" id="MN062186">
    <property type="protein sequence ID" value="QEG09290.1"/>
    <property type="molecule type" value="Genomic_DNA"/>
</dbReference>
<name>A0A5B9NB61_9CAUD</name>
<keyword evidence="5" id="KW-0804">Transcription</keyword>
<sequence length="3522" mass="383155">MAINDILRSALSTPVVAPDPVMPAPAQVAAPLPVDPNFYQVAAGRGNQAGAGTMGQLEQDLRTLDSIDLRAKYGDDATRLILAQGAGDAAFQRDNALNSRNVSMVLGDTISGVGSGLANAFAGIGALGLGLANDEAGAWAAKKIEEGNQWVQGTQTDTLNARRRASAAATALENRDSTAQYEAEKSQIGEVPASLRRIGRDATSALVNGLSDETTFIQGTSDAVGSLLAAGPITKGLKAIGAPIAAALGRTGSAVAGESTLATTASIAAMEAGGAYQQTTADVLGRSFDDLNKNSPQFRDLVASGMSQEDARTQLANEAGRTAAVIQAPLAAATGSLVARFEASPFHVPNIRTALANALVKEPLEEGLQSGTGGLAQNYAIRENVDPTQSISDGVGEQVGQGALYGFSAAGTVQLPGAGARGAVKAANSTMQGLKAVTSPVFNGLIERGNRILAENEKNSPLADSVVGNAAAEAVQQAPQAYGEMTDAINALDISPEEKAGAVSYVDSLMNQLQVNPQELDEIGYSENIRPLMANAGNRVEAMQNLADYVNRVKEDTSESLEAGYALINMAQSLNDFKMREAAGLDSLDPESRPAQLLNQYAGLLANIDTPKINRAISTVMQKMQQAEEGSISPEVTDSNVDTHEGRQAVIEAVAVAENAPTKLNPDTVDQILYQESKGNLTLTQDQRSALQFSKTILSEQRKYNAEVERLGLNRKQDLVSKQITTDTARSGQGEKSALQHYKGIRSAVAAGNNNLAAALLGDFGEFVRHMQNKVTALNTHFAAGNPNAEGVTYMALQPDRTWKESAKGLYVNTRSTKSLEQAHQIALEAQVLAHVYNGLSDSFPDLNGGHVGAVSLDSRLDGPIREVADSFQRNSRVVDSAPTEVVAQPAEPVAEARADDTPAQSETVVPDVVPSEETVTPVPEVAETPVADAQPATETVAEAPTNKEWMKGDLRQLRPDDGRARIVDGATSLSYDRIGDTIKVNIIQTKKEGRGQGGARKVLTSLVQMADEAGLPVSLDVAEQGDTDRARLLGFYESMGFVQQGDTDTMNRAVNGVVEEAPQPQGMDAAFPNLVATDKYPNHFKTAFSLPQEPRTRTISEESPISMVQDALASGPAFTRLTGDVARHDLTPSVTEGYGELFDHAEWMKKDLNKKLQTFLTEKNVGGRFLNGQADANTWADGKLLNITDNNNGKLTYNQNLLENAVLAGLHWAINADTFNQNMDEESFQRYVGAPMDMISSDKIDALNQGMSTAEAKRSLAQKIQSYWGLTANRNAPLGYVEGIPESMAAEVIGSMIESGLVERVTVTLDERDGLDGPKTFDRWVVKDIPEGAKDYPNAIEHAVMVEPEEVNYIGDDVTMEVAKRQMNNPLVENTKDQQSALEKEQKTPFYVNTAMVNIYRSMGMDMLQRLFGAGETNDRVFNKAHAAALEGKNRTIGAAFNSLFAVVGEMQNLSDAQGIALDQLPIRYRYNMSRVGRMQMLGKYTPQSSKLVREAILPTRSTVDLNDADQMGNFLIAAGQHFGIKVHNMSRDAALTKVNAALASLAPAVDLLRSMNQGNHDFSVEDLNTLRDSFKAAGADLTPAALHSLSEYVRIDDSNRGEFTTSLYLEADGMTNGPINAMALMSIGQFTQQWIDNMRKGGVTFGEEMSANTIRSEVDTKDLYQASTDETAKAVQSLRNALANDQYGTEQINRLFTVLDQFFGNDINFDPESGVLTLGRGALKNPLTITIYGSGAAGIAGNITETLTKKIYERLTDALTARNDNPEISMADAMFPNDANAAEKLRAFGQAMNELTNTVPKVYDGKFDWVDGEPAGSFKIESLADFTFSKEQFKNIQQNMLHLFVGPMREGIQATVGAPMMKAVEKLRRATQVQSIILESEFKKAVADRLEAKAKADPNFKKTEFLSQAELESIYKDLDSLAPIIDTGAQRFFIAGSNRTDVNASEFGRGLSSATRMSTPANIYGPADAGVAGAAFMTIGSGDGMMMQHLANAGLEGTLKVFDGMNIAIDQRMTEYSKRANEAVYQSWQGNPLKAVADSFNTFQKNLKEEMIDDDNLKALYRALGLKMAKGEVPMVSKVMSAIDELAQNMNWAGDSAARRIEARQSIANSVDQMAAAGAPYTNGKPVAEDALAALNAAYAPKAAAPEADPIMASLGREHSTGVRVLSYTSMQQFGRSEQMTDAQKIIFGEIQRSQAAKDWKIVYGTPEQIAAYQDRTGNTVTPVDKQGATVIADKTIYLYNATPETAIHEMVHATTFEKVLAHYEGNSTPEVAEAIGRIEGLMEQFMADTSNDQAVTVAQAVITEAQSDLDVTDAVAKAKALNEFMAWALTNEQLTDNLKSKQAPSLVQMAKDVINFLKQLFWGRKKAPYGGDDALSTLQFNTGVIIRSAPLVAQSLRDTALFQNQLFGNNDRLTELRQTFNKKIADYVRSRIDPHTSKSRRAELADALRNSSAQAASVIAHGFPMTAQEAGTFRSLVTAMAMSIQLDPNALAKAQELYAHVTKTLKVEDFMPENPVDLLAARYYAQEQYNVIMGNYLTTRDAKGRSSLLPVFVALSMTNDQFRSVLSKMALPKSVKDKTNTVDGLLNNAGQTAMDNLNGYLSGTRKSKNVGDAMDALMNQMYENAQDEQSFIDQYASKTGGILDRGNQYIIDGVTKLSEAVIARADTVAQTTSNKVVRALAQGTRIMASMATEERGARVAEGFMEMSNRANMWKPMHDFFNDLVGRTDNNSTIYDMIKHVRSMVQQDRQQFREHLPTVIAKKFSRELTSKEWSQLHRGLGKTDLAVLGADGLKFMDDATRAAEISALESQLAKDTGSHFNLYQSKMKQLANYMMTGEAGYNLLGNAFAISRLLGERKQGTWKIPQASVVDAMDKLTTLYAVEQLDPMVRFDLNNLITNEAEGMDFSLAYLRGQRKDEYNKAKTTRAKFNQFKGYIPTLNQPGVTLLVADDREFASLTERSYVRVADYKGSFLERGASKKGYYYAPVSGRAAYNQGIFQNVRNTSNGVDAVTGFSHDTMVAGRITEKAQVDAITAAMTAYSNTGLARAKQAEPLRAIYSDKGVPVAYERMVDPQQTQRLNVDDHFAKMIGVWRGRQVEEAKAQFYNERLVDALHDMYERDTKASVSAKNQYVNLFNQKDSVIKDAASLFSAETRNYISQKFGDEFWVRKDMLNDAIGYRSASTGDVFTGNTRWSKETQDTAKKLALGLFGNKAYSYITNAEKTLQNFVQDARTLIVVKSVIVPISNSIANVYQLVGRGVPLLNVAKGYPQKASEIDSYVKSRIRQIDAEAELRASTSLVQQRKLKAEIQSITDSHKRLSIWPLIEAGEFTAISDVGLTTDDIDLASGKLHSYIEKKTDQLPDGLKTLGRYALITKDTALYQGLQKAIQYGDFVAKAILYDDLTKRQKKSPEYALGRITEEFVNYDRLPGRFRGYLESIGLLWFWNFKIRSAKVGLSMIRNNPLHSLLAVASPAPTMFGSVGLPIEDNLFAKLGDGSLDYSVGIGQAMRAPLLNPWINLVN</sequence>
<feature type="domain" description="Bacteriophage N4 RNA polymerase helical" evidence="4">
    <location>
        <begin position="1673"/>
        <end position="1888"/>
    </location>
</feature>
<dbReference type="GO" id="GO:0000428">
    <property type="term" value="C:DNA-directed RNA polymerase complex"/>
    <property type="evidence" value="ECO:0007669"/>
    <property type="project" value="UniProtKB-KW"/>
</dbReference>
<keyword evidence="5" id="KW-0240">DNA-directed RNA polymerase</keyword>
<accession>A0A5B9NB61</accession>
<dbReference type="Gene3D" id="6.10.250.1860">
    <property type="match status" value="1"/>
</dbReference>
<proteinExistence type="predicted"/>
<dbReference type="Proteomes" id="UP000324257">
    <property type="component" value="Segment"/>
</dbReference>
<dbReference type="Gene3D" id="3.40.630.30">
    <property type="match status" value="1"/>
</dbReference>
<evidence type="ECO:0000259" key="3">
    <source>
        <dbReference type="Pfam" id="PF21867"/>
    </source>
</evidence>
<dbReference type="InterPro" id="IPR049433">
    <property type="entry name" value="vRNAP_plug"/>
</dbReference>
<evidence type="ECO:0000259" key="2">
    <source>
        <dbReference type="Pfam" id="PF21769"/>
    </source>
</evidence>
<protein>
    <submittedName>
        <fullName evidence="5">DNA-directed RNA polymerase I</fullName>
    </submittedName>
</protein>
<organism evidence="5 6">
    <name type="scientific">Stenotrophomonas phage Pokken</name>
    <dbReference type="NCBI Taxonomy" id="2596674"/>
    <lineage>
        <taxon>Viruses</taxon>
        <taxon>Duplodnaviria</taxon>
        <taxon>Heunggongvirae</taxon>
        <taxon>Uroviricota</taxon>
        <taxon>Caudoviricetes</taxon>
        <taxon>Schitoviridae</taxon>
        <taxon>Pokkenvirus</taxon>
        <taxon>Pokkenvirus pokken</taxon>
    </lineage>
</organism>
<dbReference type="InterPro" id="IPR049432">
    <property type="entry name" value="vRNAP_dom"/>
</dbReference>
<dbReference type="Gene3D" id="6.10.140.1360">
    <property type="match status" value="1"/>
</dbReference>
<evidence type="ECO:0000259" key="1">
    <source>
        <dbReference type="Pfam" id="PF21624"/>
    </source>
</evidence>
<dbReference type="InterPro" id="IPR016181">
    <property type="entry name" value="Acyl_CoA_acyltransferase"/>
</dbReference>
<keyword evidence="6" id="KW-1185">Reference proteome</keyword>
<evidence type="ECO:0000313" key="6">
    <source>
        <dbReference type="Proteomes" id="UP000324257"/>
    </source>
</evidence>
<dbReference type="Gene3D" id="6.10.140.1370">
    <property type="match status" value="1"/>
</dbReference>